<dbReference type="Proteomes" id="UP001607157">
    <property type="component" value="Unassembled WGS sequence"/>
</dbReference>
<protein>
    <submittedName>
        <fullName evidence="2">Uncharacterized protein</fullName>
    </submittedName>
</protein>
<reference evidence="2 3" key="1">
    <citation type="submission" date="2024-10" db="EMBL/GenBank/DDBJ databases">
        <authorList>
            <person name="Yang X.-N."/>
        </authorList>
    </citation>
    <scope>NUCLEOTIDE SEQUENCE [LARGE SCALE GENOMIC DNA]</scope>
    <source>
        <strain evidence="2 3">CAU 1059</strain>
    </source>
</reference>
<evidence type="ECO:0000313" key="3">
    <source>
        <dbReference type="Proteomes" id="UP001607157"/>
    </source>
</evidence>
<proteinExistence type="predicted"/>
<feature type="region of interest" description="Disordered" evidence="1">
    <location>
        <begin position="1"/>
        <end position="21"/>
    </location>
</feature>
<evidence type="ECO:0000313" key="2">
    <source>
        <dbReference type="EMBL" id="MFH0253711.1"/>
    </source>
</evidence>
<dbReference type="RefSeq" id="WP_377171315.1">
    <property type="nucleotide sequence ID" value="NZ_JBHTJC010000002.1"/>
</dbReference>
<feature type="compositionally biased region" description="Polar residues" evidence="1">
    <location>
        <begin position="1"/>
        <end position="11"/>
    </location>
</feature>
<organism evidence="2 3">
    <name type="scientific">Roseovarius aquimarinus</name>
    <dbReference type="NCBI Taxonomy" id="1229156"/>
    <lineage>
        <taxon>Bacteria</taxon>
        <taxon>Pseudomonadati</taxon>
        <taxon>Pseudomonadota</taxon>
        <taxon>Alphaproteobacteria</taxon>
        <taxon>Rhodobacterales</taxon>
        <taxon>Roseobacteraceae</taxon>
        <taxon>Roseovarius</taxon>
    </lineage>
</organism>
<name>A0ABW7I6B1_9RHOB</name>
<comment type="caution">
    <text evidence="2">The sequence shown here is derived from an EMBL/GenBank/DDBJ whole genome shotgun (WGS) entry which is preliminary data.</text>
</comment>
<evidence type="ECO:0000256" key="1">
    <source>
        <dbReference type="SAM" id="MobiDB-lite"/>
    </source>
</evidence>
<dbReference type="EMBL" id="JBIHMM010000002">
    <property type="protein sequence ID" value="MFH0253711.1"/>
    <property type="molecule type" value="Genomic_DNA"/>
</dbReference>
<sequence length="167" mass="18559">MTYQTAITANSSKEEPQGFTHSPVSQSFSALLLALRSAVEAEIDSLEADIHSVAFKKRMNDAAVDWRVVYNFVRTVLAQKPARPEDLELHYIASLIALSTSFEHSEDCPAYNLLVRDYSPIIQCCAESPTGQRTIEMIEIARKSFKTLDRAVLGRNPRAETQAVAAK</sequence>
<keyword evidence="3" id="KW-1185">Reference proteome</keyword>
<gene>
    <name evidence="2" type="ORF">ACGRVM_07390</name>
</gene>
<accession>A0ABW7I6B1</accession>